<evidence type="ECO:0000313" key="5">
    <source>
        <dbReference type="EMBL" id="KON72725.1"/>
    </source>
</evidence>
<gene>
    <name evidence="5" type="ORF">M768_19225</name>
</gene>
<sequence length="248" mass="23796">MTPSPSRRRLGRRAALVGALAVAATTLTAPAHAAPSVSAVALDAPSSVEVGAPITVTVAATGAVDLYAYDLAVSYDPDLVELVEDSAVTPDGGFADVTDDGSGTVAVTHTRLGTSPGLEGDVTLATLTFTAVAGGDAPFAVPTATLVGADGTTASLTDAASATTTVTAVVTAPPTGDPTDGATSAPPTGDGTTAPGADDASDSPSTSTGSGALASTGASVAWLAGAALLAVVVGAGILWARRRAVVSR</sequence>
<comment type="caution">
    <text evidence="5">The sequence shown here is derived from an EMBL/GenBank/DDBJ whole genome shotgun (WGS) entry which is preliminary data.</text>
</comment>
<keyword evidence="3" id="KW-0732">Signal</keyword>
<dbReference type="Gene3D" id="2.60.40.680">
    <property type="match status" value="1"/>
</dbReference>
<dbReference type="AlphaFoldDB" id="A0A0M0F569"/>
<feature type="transmembrane region" description="Helical" evidence="2">
    <location>
        <begin position="220"/>
        <end position="240"/>
    </location>
</feature>
<protein>
    <recommendedName>
        <fullName evidence="4">Cohesin domain-containing protein</fullName>
    </recommendedName>
</protein>
<dbReference type="PROSITE" id="PS51318">
    <property type="entry name" value="TAT"/>
    <property type="match status" value="1"/>
</dbReference>
<evidence type="ECO:0000256" key="2">
    <source>
        <dbReference type="SAM" id="Phobius"/>
    </source>
</evidence>
<dbReference type="SUPFAM" id="SSF49384">
    <property type="entry name" value="Carbohydrate-binding domain"/>
    <property type="match status" value="1"/>
</dbReference>
<feature type="region of interest" description="Disordered" evidence="1">
    <location>
        <begin position="170"/>
        <end position="212"/>
    </location>
</feature>
<evidence type="ECO:0000256" key="3">
    <source>
        <dbReference type="SAM" id="SignalP"/>
    </source>
</evidence>
<dbReference type="InterPro" id="IPR008965">
    <property type="entry name" value="CBM2/CBM3_carb-bd_dom_sf"/>
</dbReference>
<dbReference type="InterPro" id="IPR006311">
    <property type="entry name" value="TAT_signal"/>
</dbReference>
<accession>A0A0M0F569</accession>
<keyword evidence="6" id="KW-1185">Reference proteome</keyword>
<feature type="domain" description="Cohesin" evidence="4">
    <location>
        <begin position="40"/>
        <end position="166"/>
    </location>
</feature>
<evidence type="ECO:0000256" key="1">
    <source>
        <dbReference type="SAM" id="MobiDB-lite"/>
    </source>
</evidence>
<evidence type="ECO:0000313" key="6">
    <source>
        <dbReference type="Proteomes" id="UP000037387"/>
    </source>
</evidence>
<dbReference type="GO" id="GO:0030246">
    <property type="term" value="F:carbohydrate binding"/>
    <property type="evidence" value="ECO:0007669"/>
    <property type="project" value="InterPro"/>
</dbReference>
<keyword evidence="2" id="KW-0472">Membrane</keyword>
<keyword evidence="2" id="KW-0812">Transmembrane</keyword>
<dbReference type="Pfam" id="PF00963">
    <property type="entry name" value="Cohesin"/>
    <property type="match status" value="1"/>
</dbReference>
<evidence type="ECO:0000259" key="4">
    <source>
        <dbReference type="Pfam" id="PF00963"/>
    </source>
</evidence>
<feature type="chain" id="PRO_5005598507" description="Cohesin domain-containing protein" evidence="3">
    <location>
        <begin position="34"/>
        <end position="248"/>
    </location>
</feature>
<dbReference type="InterPro" id="IPR002102">
    <property type="entry name" value="Cohesin_dom"/>
</dbReference>
<name>A0A0M0F569_CELCE</name>
<keyword evidence="2" id="KW-1133">Transmembrane helix</keyword>
<dbReference type="EMBL" id="ATNL01000010">
    <property type="protein sequence ID" value="KON72725.1"/>
    <property type="molecule type" value="Genomic_DNA"/>
</dbReference>
<organism evidence="5 6">
    <name type="scientific">Cellulosimicrobium cellulans F16</name>
    <dbReference type="NCBI Taxonomy" id="1350482"/>
    <lineage>
        <taxon>Bacteria</taxon>
        <taxon>Bacillati</taxon>
        <taxon>Actinomycetota</taxon>
        <taxon>Actinomycetes</taxon>
        <taxon>Micrococcales</taxon>
        <taxon>Promicromonosporaceae</taxon>
        <taxon>Cellulosimicrobium</taxon>
    </lineage>
</organism>
<feature type="signal peptide" evidence="3">
    <location>
        <begin position="1"/>
        <end position="33"/>
    </location>
</feature>
<dbReference type="Proteomes" id="UP000037387">
    <property type="component" value="Unassembled WGS sequence"/>
</dbReference>
<dbReference type="PATRIC" id="fig|1350482.3.peg.2626"/>
<dbReference type="CDD" id="cd08547">
    <property type="entry name" value="Type_II_cohesin"/>
    <property type="match status" value="1"/>
</dbReference>
<dbReference type="GO" id="GO:0000272">
    <property type="term" value="P:polysaccharide catabolic process"/>
    <property type="evidence" value="ECO:0007669"/>
    <property type="project" value="InterPro"/>
</dbReference>
<proteinExistence type="predicted"/>
<reference evidence="5 6" key="1">
    <citation type="journal article" date="2015" name="Sci. Rep.">
        <title>Functional and structural properties of a novel cellulosome-like multienzyme complex: efficient glycoside hydrolysis of water-insoluble 7-xylosyl-10-deacetylpaclitaxel.</title>
        <authorList>
            <person name="Dou T.Y."/>
            <person name="Luan H.W."/>
            <person name="Ge G.B."/>
            <person name="Dong M.M."/>
            <person name="Zou H.F."/>
            <person name="He Y.Q."/>
            <person name="Cui P."/>
            <person name="Wang J.Y."/>
            <person name="Hao D.C."/>
            <person name="Yang S.L."/>
            <person name="Yang L."/>
        </authorList>
    </citation>
    <scope>NUCLEOTIDE SEQUENCE [LARGE SCALE GENOMIC DNA]</scope>
    <source>
        <strain evidence="5 6">F16</strain>
    </source>
</reference>
<dbReference type="RefSeq" id="WP_053370785.1">
    <property type="nucleotide sequence ID" value="NZ_KQ435291.1"/>
</dbReference>